<feature type="compositionally biased region" description="Polar residues" evidence="8">
    <location>
        <begin position="816"/>
        <end position="831"/>
    </location>
</feature>
<feature type="compositionally biased region" description="Polar residues" evidence="8">
    <location>
        <begin position="185"/>
        <end position="198"/>
    </location>
</feature>
<dbReference type="SMART" id="SM00146">
    <property type="entry name" value="PI3Kc"/>
    <property type="match status" value="1"/>
</dbReference>
<feature type="compositionally biased region" description="Pro residues" evidence="8">
    <location>
        <begin position="31"/>
        <end position="45"/>
    </location>
</feature>
<evidence type="ECO:0000256" key="4">
    <source>
        <dbReference type="ARBA" id="ARBA00022777"/>
    </source>
</evidence>
<dbReference type="Pfam" id="PF21245">
    <property type="entry name" value="PI4KB-PIK1_PIK"/>
    <property type="match status" value="1"/>
</dbReference>
<dbReference type="SUPFAM" id="SSF56112">
    <property type="entry name" value="Protein kinase-like (PK-like)"/>
    <property type="match status" value="1"/>
</dbReference>
<dbReference type="Gene3D" id="3.30.1010.10">
    <property type="entry name" value="Phosphatidylinositol 3-kinase Catalytic Subunit, Chain A, domain 4"/>
    <property type="match status" value="1"/>
</dbReference>
<feature type="compositionally biased region" description="Polar residues" evidence="8">
    <location>
        <begin position="268"/>
        <end position="277"/>
    </location>
</feature>
<dbReference type="GO" id="GO:0048015">
    <property type="term" value="P:phosphatidylinositol-mediated signaling"/>
    <property type="evidence" value="ECO:0007669"/>
    <property type="project" value="TreeGrafter"/>
</dbReference>
<dbReference type="CDD" id="cd05168">
    <property type="entry name" value="PI4Kc_III_beta"/>
    <property type="match status" value="1"/>
</dbReference>
<evidence type="ECO:0000256" key="6">
    <source>
        <dbReference type="ARBA" id="ARBA00037860"/>
    </source>
</evidence>
<dbReference type="GO" id="GO:0005741">
    <property type="term" value="C:mitochondrial outer membrane"/>
    <property type="evidence" value="ECO:0007669"/>
    <property type="project" value="UniProtKB-SubCell"/>
</dbReference>
<feature type="region of interest" description="Disordered" evidence="8">
    <location>
        <begin position="120"/>
        <end position="139"/>
    </location>
</feature>
<feature type="compositionally biased region" description="Low complexity" evidence="8">
    <location>
        <begin position="354"/>
        <end position="369"/>
    </location>
</feature>
<name>A0AAE1EWP8_PETCI</name>
<dbReference type="InterPro" id="IPR011009">
    <property type="entry name" value="Kinase-like_dom_sf"/>
</dbReference>
<sequence length="1227" mass="133730">MVLETGRRPHTASTMEAHHSFPSPRLRRPPPHMPASAPPAPPSACPLPEEFATVHGGTSGRRPLPPHASTGRKHRANHQRNLSLDFRSMGIVLPPLPSIPYSGSHQRNRSLDSVLQKIPEVEGSDTPQNPPITNPPLKPSLSFTFSDAPSFKLRNDPCRPRALATAATGHPVVVKREKDRYDQASLGSDDSGICSSEGDNTREPSTERAHSADCLDAAGLISDCEIKSDYSETLESEGNMEEPEVDTVSEGGDPGDQTLVEDGDDVSPSDTTVTESIDSPLDPSATDPHSPLIDFTGTQEKSEVHECSSEPNELGEESSEETSTKDMKFCDEICKSGSSDSAGSLTLGTKSVTSPSAGNGSNGASGVSLSGSEKVGVSGVAGTLSSSGSSMAASTCVNFLKTKLDEKQSLLLRLFESKMFDMSMAVSYLYKCKEPGVQQYIGNRLFSMPTSESHFFLPQLVNMYVQTYEVAEVLHPYMVHLCRHDITFSLQCAWLLDAFSADSSHHRKKSHGTKLKNLILSDELRPKQEGILGLSGEMRLHCAGGRPTLCTRIKEHPSPGSNPGSPVTELPPPFSSRTPSILSSSSSAFPPPNLPTPATGLPSSSNIPSPPSVLPFPTTIMPSHTRKSHQRSRSDATVALQAQSSATSSGRVHKRTPSSGSIKNCLGDLTSGRAFDNGCCCFDSEEARCNSLRGKTVECHCGAPRLAPELEFVRALISIGKRLGAQPTKEAKTSRLLAELSVLNLNLPARVYLPLCATDSPHHVVRIPSQAAVVLNSKDKAPYIIFVEVLEVEDLNTAPVQVKLAHSLRHTRSEENLLNSPASTSSSQLDLTATPTTTTTATTSGLGSTSSIPSSLSSPHLTSGYVDESDCWSHEDDEISQQYCRLKKPRDRDTISMMSLDSCDSRELTARGAADIRRRLSETVNAPKTGFKRDPEDPSAAALKEPWEDKVERIRETSPYGHLVSWRLQSVIVKCGDDLRQELLAYQLLCMFQKIWAEEKVSLWLRPYKILVISDDSGMIEPILNTCSLHQIKKNSKMTMLEYFLKEFGDRNSEEFLTAQKNFVESCAAYCLVCYIVQVKDRHNGNILLDNEGHIIHIDFGFMLSSSPRNLGFEASPFKLTPELVEVMGGENSDMFAYFKILLLQGLLAARKHNEKILSLVEIMSSGSKLACFRAGASVVPALRSRFHISMTDEQLQIHLDSLVYNAINSLTTKLYDGFQYFSNGIL</sequence>
<keyword evidence="4" id="KW-0418">Kinase</keyword>
<feature type="compositionally biased region" description="Pro residues" evidence="8">
    <location>
        <begin position="128"/>
        <end position="138"/>
    </location>
</feature>
<dbReference type="Gene3D" id="1.10.1070.11">
    <property type="entry name" value="Phosphatidylinositol 3-/4-kinase, catalytic domain"/>
    <property type="match status" value="1"/>
</dbReference>
<dbReference type="InterPro" id="IPR018936">
    <property type="entry name" value="PI3/4_kinase_CS"/>
</dbReference>
<keyword evidence="12" id="KW-1185">Reference proteome</keyword>
<dbReference type="GO" id="GO:0046854">
    <property type="term" value="P:phosphatidylinositol phosphate biosynthetic process"/>
    <property type="evidence" value="ECO:0007669"/>
    <property type="project" value="InterPro"/>
</dbReference>
<feature type="compositionally biased region" description="Polar residues" evidence="8">
    <location>
        <begin position="338"/>
        <end position="353"/>
    </location>
</feature>
<dbReference type="EC" id="2.7.1.67" evidence="2"/>
<feature type="domain" description="PIK helical" evidence="10">
    <location>
        <begin position="319"/>
        <end position="521"/>
    </location>
</feature>
<evidence type="ECO:0000256" key="2">
    <source>
        <dbReference type="ARBA" id="ARBA00012169"/>
    </source>
</evidence>
<evidence type="ECO:0000313" key="11">
    <source>
        <dbReference type="EMBL" id="KAK3862742.1"/>
    </source>
</evidence>
<reference evidence="11" key="1">
    <citation type="submission" date="2023-10" db="EMBL/GenBank/DDBJ databases">
        <title>Genome assemblies of two species of porcelain crab, Petrolisthes cinctipes and Petrolisthes manimaculis (Anomura: Porcellanidae).</title>
        <authorList>
            <person name="Angst P."/>
        </authorList>
    </citation>
    <scope>NUCLEOTIDE SEQUENCE</scope>
    <source>
        <strain evidence="11">PB745_01</strain>
        <tissue evidence="11">Gill</tissue>
    </source>
</reference>
<feature type="compositionally biased region" description="Acidic residues" evidence="8">
    <location>
        <begin position="232"/>
        <end position="247"/>
    </location>
</feature>
<dbReference type="PANTHER" id="PTHR10048">
    <property type="entry name" value="PHOSPHATIDYLINOSITOL KINASE"/>
    <property type="match status" value="1"/>
</dbReference>
<evidence type="ECO:0000313" key="12">
    <source>
        <dbReference type="Proteomes" id="UP001286313"/>
    </source>
</evidence>
<gene>
    <name evidence="11" type="ORF">Pcinc_031416</name>
</gene>
<dbReference type="GO" id="GO:0030867">
    <property type="term" value="C:rough endoplasmic reticulum membrane"/>
    <property type="evidence" value="ECO:0007669"/>
    <property type="project" value="UniProtKB-SubCell"/>
</dbReference>
<dbReference type="InterPro" id="IPR036940">
    <property type="entry name" value="PI3/4_kinase_cat_sf"/>
</dbReference>
<evidence type="ECO:0000256" key="7">
    <source>
        <dbReference type="ARBA" id="ARBA00039877"/>
    </source>
</evidence>
<feature type="domain" description="PI3K/PI4K catalytic" evidence="9">
    <location>
        <begin position="948"/>
        <end position="1212"/>
    </location>
</feature>
<dbReference type="Pfam" id="PF00454">
    <property type="entry name" value="PI3_PI4_kinase"/>
    <property type="match status" value="1"/>
</dbReference>
<dbReference type="PROSITE" id="PS50290">
    <property type="entry name" value="PI3_4_KINASE_3"/>
    <property type="match status" value="1"/>
</dbReference>
<dbReference type="InterPro" id="IPR057754">
    <property type="entry name" value="PI4-kinase_beta/PIK1_cat"/>
</dbReference>
<feature type="compositionally biased region" description="Low complexity" evidence="8">
    <location>
        <begin position="832"/>
        <end position="861"/>
    </location>
</feature>
<dbReference type="InterPro" id="IPR000403">
    <property type="entry name" value="PI3/4_kinase_cat_dom"/>
</dbReference>
<dbReference type="EMBL" id="JAWQEG010004168">
    <property type="protein sequence ID" value="KAK3862742.1"/>
    <property type="molecule type" value="Genomic_DNA"/>
</dbReference>
<dbReference type="InterPro" id="IPR001263">
    <property type="entry name" value="PI3K_accessory_dom"/>
</dbReference>
<feature type="region of interest" description="Disordered" evidence="8">
    <location>
        <begin position="164"/>
        <end position="211"/>
    </location>
</feature>
<feature type="region of interest" description="Disordered" evidence="8">
    <location>
        <begin position="551"/>
        <end position="663"/>
    </location>
</feature>
<evidence type="ECO:0000256" key="8">
    <source>
        <dbReference type="SAM" id="MobiDB-lite"/>
    </source>
</evidence>
<dbReference type="InterPro" id="IPR015433">
    <property type="entry name" value="PI3/4_kinase"/>
</dbReference>
<keyword evidence="3" id="KW-0808">Transferase</keyword>
<feature type="region of interest" description="Disordered" evidence="8">
    <location>
        <begin position="338"/>
        <end position="369"/>
    </location>
</feature>
<evidence type="ECO:0000256" key="5">
    <source>
        <dbReference type="ARBA" id="ARBA00036767"/>
    </source>
</evidence>
<comment type="catalytic activity">
    <reaction evidence="5">
        <text>a 1,2-diacyl-sn-glycero-3-phospho-(1D-myo-inositol) + ATP = a 1,2-diacyl-sn-glycero-3-phospho-(1D-myo-inositol 4-phosphate) + ADP + H(+)</text>
        <dbReference type="Rhea" id="RHEA:19877"/>
        <dbReference type="ChEBI" id="CHEBI:15378"/>
        <dbReference type="ChEBI" id="CHEBI:30616"/>
        <dbReference type="ChEBI" id="CHEBI:57880"/>
        <dbReference type="ChEBI" id="CHEBI:58178"/>
        <dbReference type="ChEBI" id="CHEBI:456216"/>
        <dbReference type="EC" id="2.7.1.67"/>
    </reaction>
    <physiologicalReaction direction="left-to-right" evidence="5">
        <dbReference type="Rhea" id="RHEA:19878"/>
    </physiologicalReaction>
</comment>
<dbReference type="Proteomes" id="UP001286313">
    <property type="component" value="Unassembled WGS sequence"/>
</dbReference>
<dbReference type="InterPro" id="IPR049160">
    <property type="entry name" value="PI4KB-PIK1_PIK"/>
</dbReference>
<dbReference type="PROSITE" id="PS00915">
    <property type="entry name" value="PI3_4_KINASE_1"/>
    <property type="match status" value="1"/>
</dbReference>
<dbReference type="FunFam" id="1.10.1070.11:FF:000016">
    <property type="entry name" value="PIK1p Phosphatidylinositol 4-kinase"/>
    <property type="match status" value="1"/>
</dbReference>
<accession>A0AAE1EWP8</accession>
<evidence type="ECO:0000259" key="10">
    <source>
        <dbReference type="PROSITE" id="PS51545"/>
    </source>
</evidence>
<comment type="subcellular location">
    <subcellularLocation>
        <location evidence="1">Mitochondrion outer membrane</location>
        <topology evidence="1">Peripheral membrane protein</topology>
    </subcellularLocation>
    <subcellularLocation>
        <location evidence="6">Rough endoplasmic reticulum membrane</location>
        <topology evidence="6">Peripheral membrane protein</topology>
    </subcellularLocation>
</comment>
<feature type="region of interest" description="Disordered" evidence="8">
    <location>
        <begin position="228"/>
        <end position="325"/>
    </location>
</feature>
<protein>
    <recommendedName>
        <fullName evidence="7">Phosphatidylinositol 4-kinase beta</fullName>
        <ecNumber evidence="2">2.7.1.67</ecNumber>
    </recommendedName>
</protein>
<feature type="compositionally biased region" description="Low complexity" evidence="8">
    <location>
        <begin position="575"/>
        <end position="588"/>
    </location>
</feature>
<feature type="compositionally biased region" description="Polar residues" evidence="8">
    <location>
        <begin position="640"/>
        <end position="650"/>
    </location>
</feature>
<feature type="region of interest" description="Disordered" evidence="8">
    <location>
        <begin position="1"/>
        <end position="83"/>
    </location>
</feature>
<evidence type="ECO:0000256" key="1">
    <source>
        <dbReference type="ARBA" id="ARBA00004450"/>
    </source>
</evidence>
<organism evidence="11 12">
    <name type="scientific">Petrolisthes cinctipes</name>
    <name type="common">Flat porcelain crab</name>
    <dbReference type="NCBI Taxonomy" id="88211"/>
    <lineage>
        <taxon>Eukaryota</taxon>
        <taxon>Metazoa</taxon>
        <taxon>Ecdysozoa</taxon>
        <taxon>Arthropoda</taxon>
        <taxon>Crustacea</taxon>
        <taxon>Multicrustacea</taxon>
        <taxon>Malacostraca</taxon>
        <taxon>Eumalacostraca</taxon>
        <taxon>Eucarida</taxon>
        <taxon>Decapoda</taxon>
        <taxon>Pleocyemata</taxon>
        <taxon>Anomura</taxon>
        <taxon>Galatheoidea</taxon>
        <taxon>Porcellanidae</taxon>
        <taxon>Petrolisthes</taxon>
    </lineage>
</organism>
<feature type="region of interest" description="Disordered" evidence="8">
    <location>
        <begin position="815"/>
        <end position="861"/>
    </location>
</feature>
<feature type="compositionally biased region" description="Basic and acidic residues" evidence="8">
    <location>
        <begin position="199"/>
        <end position="211"/>
    </location>
</feature>
<dbReference type="AlphaFoldDB" id="A0AAE1EWP8"/>
<comment type="caution">
    <text evidence="11">The sequence shown here is derived from an EMBL/GenBank/DDBJ whole genome shotgun (WGS) entry which is preliminary data.</text>
</comment>
<dbReference type="PANTHER" id="PTHR10048:SF22">
    <property type="entry name" value="PHOSPHATIDYLINOSITOL 4-KINASE BETA"/>
    <property type="match status" value="1"/>
</dbReference>
<dbReference type="GO" id="GO:0004430">
    <property type="term" value="F:1-phosphatidylinositol 4-kinase activity"/>
    <property type="evidence" value="ECO:0007669"/>
    <property type="project" value="UniProtKB-EC"/>
</dbReference>
<proteinExistence type="predicted"/>
<dbReference type="PROSITE" id="PS51545">
    <property type="entry name" value="PIK_HELICAL"/>
    <property type="match status" value="1"/>
</dbReference>
<dbReference type="PROSITE" id="PS00916">
    <property type="entry name" value="PI3_4_KINASE_2"/>
    <property type="match status" value="1"/>
</dbReference>
<evidence type="ECO:0000256" key="3">
    <source>
        <dbReference type="ARBA" id="ARBA00022679"/>
    </source>
</evidence>
<evidence type="ECO:0000259" key="9">
    <source>
        <dbReference type="PROSITE" id="PS50290"/>
    </source>
</evidence>